<feature type="region of interest" description="Disordered" evidence="1">
    <location>
        <begin position="1"/>
        <end position="54"/>
    </location>
</feature>
<dbReference type="EMBL" id="RJKE01000001">
    <property type="protein sequence ID" value="ROO84226.1"/>
    <property type="molecule type" value="Genomic_DNA"/>
</dbReference>
<name>A0A3N1CSC4_9ACTN</name>
<evidence type="ECO:0000256" key="1">
    <source>
        <dbReference type="SAM" id="MobiDB-lite"/>
    </source>
</evidence>
<accession>A0A3N1CSC4</accession>
<feature type="compositionally biased region" description="Pro residues" evidence="1">
    <location>
        <begin position="18"/>
        <end position="31"/>
    </location>
</feature>
<gene>
    <name evidence="2" type="ORF">EDD29_1746</name>
</gene>
<dbReference type="Proteomes" id="UP000272400">
    <property type="component" value="Unassembled WGS sequence"/>
</dbReference>
<evidence type="ECO:0000313" key="3">
    <source>
        <dbReference type="Proteomes" id="UP000272400"/>
    </source>
</evidence>
<dbReference type="AlphaFoldDB" id="A0A3N1CSC4"/>
<comment type="caution">
    <text evidence="2">The sequence shown here is derived from an EMBL/GenBank/DDBJ whole genome shotgun (WGS) entry which is preliminary data.</text>
</comment>
<dbReference type="RefSeq" id="WP_170201320.1">
    <property type="nucleotide sequence ID" value="NZ_RJKE01000001.1"/>
</dbReference>
<evidence type="ECO:0000313" key="2">
    <source>
        <dbReference type="EMBL" id="ROO84226.1"/>
    </source>
</evidence>
<sequence>MAESEETTTDEGVEPRPRPVPADTPQPPPRPARWVHLVPRPSPARPHDTEGADG</sequence>
<keyword evidence="3" id="KW-1185">Reference proteome</keyword>
<reference evidence="2 3" key="1">
    <citation type="submission" date="2018-11" db="EMBL/GenBank/DDBJ databases">
        <title>Sequencing the genomes of 1000 actinobacteria strains.</title>
        <authorList>
            <person name="Klenk H.-P."/>
        </authorList>
    </citation>
    <scope>NUCLEOTIDE SEQUENCE [LARGE SCALE GENOMIC DNA]</scope>
    <source>
        <strain evidence="2 3">DSM 44254</strain>
    </source>
</reference>
<feature type="compositionally biased region" description="Basic and acidic residues" evidence="1">
    <location>
        <begin position="45"/>
        <end position="54"/>
    </location>
</feature>
<proteinExistence type="predicted"/>
<feature type="compositionally biased region" description="Acidic residues" evidence="1">
    <location>
        <begin position="1"/>
        <end position="12"/>
    </location>
</feature>
<organism evidence="2 3">
    <name type="scientific">Actinocorallia herbida</name>
    <dbReference type="NCBI Taxonomy" id="58109"/>
    <lineage>
        <taxon>Bacteria</taxon>
        <taxon>Bacillati</taxon>
        <taxon>Actinomycetota</taxon>
        <taxon>Actinomycetes</taxon>
        <taxon>Streptosporangiales</taxon>
        <taxon>Thermomonosporaceae</taxon>
        <taxon>Actinocorallia</taxon>
    </lineage>
</organism>
<protein>
    <submittedName>
        <fullName evidence="2">Uncharacterized protein</fullName>
    </submittedName>
</protein>